<dbReference type="CDD" id="cd03293">
    <property type="entry name" value="ABC_NrtD_SsuB_transporters"/>
    <property type="match status" value="1"/>
</dbReference>
<dbReference type="EMBL" id="BAAARJ010000019">
    <property type="protein sequence ID" value="GAA2630446.1"/>
    <property type="molecule type" value="Genomic_DNA"/>
</dbReference>
<dbReference type="SUPFAM" id="SSF52540">
    <property type="entry name" value="P-loop containing nucleoside triphosphate hydrolases"/>
    <property type="match status" value="1"/>
</dbReference>
<accession>A0ABN3QMK6</accession>
<reference evidence="6 7" key="1">
    <citation type="journal article" date="2019" name="Int. J. Syst. Evol. Microbiol.">
        <title>The Global Catalogue of Microorganisms (GCM) 10K type strain sequencing project: providing services to taxonomists for standard genome sequencing and annotation.</title>
        <authorList>
            <consortium name="The Broad Institute Genomics Platform"/>
            <consortium name="The Broad Institute Genome Sequencing Center for Infectious Disease"/>
            <person name="Wu L."/>
            <person name="Ma J."/>
        </authorList>
    </citation>
    <scope>NUCLEOTIDE SEQUENCE [LARGE SCALE GENOMIC DNA]</scope>
    <source>
        <strain evidence="6 7">JCM 16373</strain>
    </source>
</reference>
<evidence type="ECO:0000256" key="2">
    <source>
        <dbReference type="ARBA" id="ARBA00022741"/>
    </source>
</evidence>
<keyword evidence="2" id="KW-0547">Nucleotide-binding</keyword>
<dbReference type="InterPro" id="IPR050166">
    <property type="entry name" value="ABC_transporter_ATP-bind"/>
</dbReference>
<dbReference type="Pfam" id="PF00005">
    <property type="entry name" value="ABC_tran"/>
    <property type="match status" value="1"/>
</dbReference>
<gene>
    <name evidence="6" type="ORF">GCM10009863_52450</name>
</gene>
<protein>
    <submittedName>
        <fullName evidence="6">ABC transporter ATP-binding protein</fullName>
    </submittedName>
</protein>
<dbReference type="InterPro" id="IPR003439">
    <property type="entry name" value="ABC_transporter-like_ATP-bd"/>
</dbReference>
<comment type="caution">
    <text evidence="6">The sequence shown here is derived from an EMBL/GenBank/DDBJ whole genome shotgun (WGS) entry which is preliminary data.</text>
</comment>
<dbReference type="InterPro" id="IPR027417">
    <property type="entry name" value="P-loop_NTPase"/>
</dbReference>
<dbReference type="PANTHER" id="PTHR42788:SF13">
    <property type="entry name" value="ALIPHATIC SULFONATES IMPORT ATP-BINDING PROTEIN SSUB"/>
    <property type="match status" value="1"/>
</dbReference>
<dbReference type="InterPro" id="IPR003593">
    <property type="entry name" value="AAA+_ATPase"/>
</dbReference>
<dbReference type="GO" id="GO:0005524">
    <property type="term" value="F:ATP binding"/>
    <property type="evidence" value="ECO:0007669"/>
    <property type="project" value="UniProtKB-KW"/>
</dbReference>
<dbReference type="Proteomes" id="UP001501447">
    <property type="component" value="Unassembled WGS sequence"/>
</dbReference>
<dbReference type="SMART" id="SM00382">
    <property type="entry name" value="AAA"/>
    <property type="match status" value="1"/>
</dbReference>
<evidence type="ECO:0000313" key="7">
    <source>
        <dbReference type="Proteomes" id="UP001501447"/>
    </source>
</evidence>
<evidence type="ECO:0000256" key="3">
    <source>
        <dbReference type="ARBA" id="ARBA00022840"/>
    </source>
</evidence>
<keyword evidence="3 6" id="KW-0067">ATP-binding</keyword>
<evidence type="ECO:0000256" key="1">
    <source>
        <dbReference type="ARBA" id="ARBA00022448"/>
    </source>
</evidence>
<keyword evidence="1" id="KW-0813">Transport</keyword>
<keyword evidence="7" id="KW-1185">Reference proteome</keyword>
<evidence type="ECO:0000259" key="5">
    <source>
        <dbReference type="PROSITE" id="PS50893"/>
    </source>
</evidence>
<sequence>MTIAPKIRFEKVGKTFPVRTGRGHKARATAARARPAGDSPDPADGHFTALRDIDLDIAEGEFSVLVGPSGCGKSTLLDLLGGLTRPTSGRVLLDGEPVTGPGRDRGTVFQQYALLPWRTARGNVEFGLEAIGIPRGERAGRAREFLSLVGLEGFEDRHPNELSGGMKQRVAIARSLAYDPDVLLMDEPFGALDAQTRESLQDELLRVWERTGKTVVFITHSIDEAVLLGQRVTVLTSRPGRVKESVPIGLGARTGSADPRSSSEFAGYRHRVWELLHDEISRAQELERSALGRPALDRKAVAV</sequence>
<name>A0ABN3QMK6_9ACTN</name>
<dbReference type="PANTHER" id="PTHR42788">
    <property type="entry name" value="TAURINE IMPORT ATP-BINDING PROTEIN-RELATED"/>
    <property type="match status" value="1"/>
</dbReference>
<evidence type="ECO:0000256" key="4">
    <source>
        <dbReference type="SAM" id="MobiDB-lite"/>
    </source>
</evidence>
<organism evidence="6 7">
    <name type="scientific">Streptomyces axinellae</name>
    <dbReference type="NCBI Taxonomy" id="552788"/>
    <lineage>
        <taxon>Bacteria</taxon>
        <taxon>Bacillati</taxon>
        <taxon>Actinomycetota</taxon>
        <taxon>Actinomycetes</taxon>
        <taxon>Kitasatosporales</taxon>
        <taxon>Streptomycetaceae</taxon>
        <taxon>Streptomyces</taxon>
    </lineage>
</organism>
<dbReference type="PROSITE" id="PS00211">
    <property type="entry name" value="ABC_TRANSPORTER_1"/>
    <property type="match status" value="1"/>
</dbReference>
<proteinExistence type="predicted"/>
<dbReference type="InterPro" id="IPR017871">
    <property type="entry name" value="ABC_transporter-like_CS"/>
</dbReference>
<dbReference type="PROSITE" id="PS50893">
    <property type="entry name" value="ABC_TRANSPORTER_2"/>
    <property type="match status" value="1"/>
</dbReference>
<dbReference type="Gene3D" id="3.40.50.300">
    <property type="entry name" value="P-loop containing nucleotide triphosphate hydrolases"/>
    <property type="match status" value="1"/>
</dbReference>
<feature type="domain" description="ABC transporter" evidence="5">
    <location>
        <begin position="7"/>
        <end position="262"/>
    </location>
</feature>
<evidence type="ECO:0000313" key="6">
    <source>
        <dbReference type="EMBL" id="GAA2630446.1"/>
    </source>
</evidence>
<feature type="region of interest" description="Disordered" evidence="4">
    <location>
        <begin position="20"/>
        <end position="44"/>
    </location>
</feature>
<feature type="compositionally biased region" description="Low complexity" evidence="4">
    <location>
        <begin position="28"/>
        <end position="37"/>
    </location>
</feature>